<evidence type="ECO:0000256" key="3">
    <source>
        <dbReference type="ARBA" id="ARBA00022692"/>
    </source>
</evidence>
<evidence type="ECO:0000256" key="6">
    <source>
        <dbReference type="SAM" id="Phobius"/>
    </source>
</evidence>
<feature type="domain" description="GtrA/DPMS transmembrane" evidence="7">
    <location>
        <begin position="6"/>
        <end position="116"/>
    </location>
</feature>
<evidence type="ECO:0000259" key="7">
    <source>
        <dbReference type="Pfam" id="PF04138"/>
    </source>
</evidence>
<dbReference type="RefSeq" id="WP_124149939.1">
    <property type="nucleotide sequence ID" value="NZ_RQIS01000003.1"/>
</dbReference>
<dbReference type="PANTHER" id="PTHR38459">
    <property type="entry name" value="PROPHAGE BACTOPRENOL-LINKED GLUCOSE TRANSLOCASE HOMOLOG"/>
    <property type="match status" value="1"/>
</dbReference>
<organism evidence="8 9">
    <name type="scientific">Paraburkholderia dinghuensis</name>
    <dbReference type="NCBI Taxonomy" id="2305225"/>
    <lineage>
        <taxon>Bacteria</taxon>
        <taxon>Pseudomonadati</taxon>
        <taxon>Pseudomonadota</taxon>
        <taxon>Betaproteobacteria</taxon>
        <taxon>Burkholderiales</taxon>
        <taxon>Burkholderiaceae</taxon>
        <taxon>Paraburkholderia</taxon>
    </lineage>
</organism>
<keyword evidence="5 6" id="KW-0472">Membrane</keyword>
<evidence type="ECO:0000256" key="2">
    <source>
        <dbReference type="ARBA" id="ARBA00009399"/>
    </source>
</evidence>
<accession>A0A3N6P434</accession>
<protein>
    <submittedName>
        <fullName evidence="8">GtrA family protein</fullName>
    </submittedName>
</protein>
<dbReference type="InterPro" id="IPR007267">
    <property type="entry name" value="GtrA_DPMS_TM"/>
</dbReference>
<feature type="transmembrane region" description="Helical" evidence="6">
    <location>
        <begin position="92"/>
        <end position="110"/>
    </location>
</feature>
<feature type="transmembrane region" description="Helical" evidence="6">
    <location>
        <begin position="35"/>
        <end position="54"/>
    </location>
</feature>
<comment type="similarity">
    <text evidence="2">Belongs to the GtrA family.</text>
</comment>
<comment type="subcellular location">
    <subcellularLocation>
        <location evidence="1">Membrane</location>
        <topology evidence="1">Multi-pass membrane protein</topology>
    </subcellularLocation>
</comment>
<sequence>MPRIIRFVLAGGVATLVHVSVAWLVFNWLIRDSTVANVAAFVVANVVSFLLQTLWSFSSRPTVTRFLRFGTVSIGGFLIAALVPLLCGRQNLWLPTIAVVVCIPALSYVMHARWTFREA</sequence>
<evidence type="ECO:0000256" key="1">
    <source>
        <dbReference type="ARBA" id="ARBA00004141"/>
    </source>
</evidence>
<dbReference type="PANTHER" id="PTHR38459:SF1">
    <property type="entry name" value="PROPHAGE BACTOPRENOL-LINKED GLUCOSE TRANSLOCASE HOMOLOG"/>
    <property type="match status" value="1"/>
</dbReference>
<evidence type="ECO:0000313" key="8">
    <source>
        <dbReference type="EMBL" id="RQH08373.1"/>
    </source>
</evidence>
<evidence type="ECO:0000256" key="4">
    <source>
        <dbReference type="ARBA" id="ARBA00022989"/>
    </source>
</evidence>
<dbReference type="InterPro" id="IPR051401">
    <property type="entry name" value="GtrA_CellWall_Glycosyl"/>
</dbReference>
<gene>
    <name evidence="8" type="ORF">D1Y85_04985</name>
</gene>
<name>A0A3N6P434_9BURK</name>
<dbReference type="OrthoDB" id="7011564at2"/>
<dbReference type="AlphaFoldDB" id="A0A3N6P434"/>
<reference evidence="8 9" key="1">
    <citation type="submission" date="2018-11" db="EMBL/GenBank/DDBJ databases">
        <title>Paraburkholderia sp. DHOA04, isolated from soil.</title>
        <authorList>
            <person name="Gao Z.-H."/>
            <person name="Qiu L.-H."/>
            <person name="Fu J.-C."/>
        </authorList>
    </citation>
    <scope>NUCLEOTIDE SEQUENCE [LARGE SCALE GENOMIC DNA]</scope>
    <source>
        <strain evidence="8 9">DHOA04</strain>
    </source>
</reference>
<keyword evidence="3 6" id="KW-0812">Transmembrane</keyword>
<proteinExistence type="inferred from homology"/>
<keyword evidence="4 6" id="KW-1133">Transmembrane helix</keyword>
<evidence type="ECO:0000256" key="5">
    <source>
        <dbReference type="ARBA" id="ARBA00023136"/>
    </source>
</evidence>
<dbReference type="Pfam" id="PF04138">
    <property type="entry name" value="GtrA_DPMS_TM"/>
    <property type="match status" value="1"/>
</dbReference>
<comment type="caution">
    <text evidence="8">The sequence shown here is derived from an EMBL/GenBank/DDBJ whole genome shotgun (WGS) entry which is preliminary data.</text>
</comment>
<feature type="transmembrane region" description="Helical" evidence="6">
    <location>
        <begin position="66"/>
        <end position="86"/>
    </location>
</feature>
<feature type="transmembrane region" description="Helical" evidence="6">
    <location>
        <begin position="7"/>
        <end position="29"/>
    </location>
</feature>
<dbReference type="EMBL" id="RQIS01000003">
    <property type="protein sequence ID" value="RQH08373.1"/>
    <property type="molecule type" value="Genomic_DNA"/>
</dbReference>
<dbReference type="Proteomes" id="UP000272778">
    <property type="component" value="Unassembled WGS sequence"/>
</dbReference>
<dbReference type="GO" id="GO:0005886">
    <property type="term" value="C:plasma membrane"/>
    <property type="evidence" value="ECO:0007669"/>
    <property type="project" value="TreeGrafter"/>
</dbReference>
<dbReference type="GO" id="GO:0000271">
    <property type="term" value="P:polysaccharide biosynthetic process"/>
    <property type="evidence" value="ECO:0007669"/>
    <property type="project" value="InterPro"/>
</dbReference>
<evidence type="ECO:0000313" key="9">
    <source>
        <dbReference type="Proteomes" id="UP000272778"/>
    </source>
</evidence>
<keyword evidence="9" id="KW-1185">Reference proteome</keyword>